<organism evidence="2 3">
    <name type="scientific">Elysia crispata</name>
    <name type="common">lettuce slug</name>
    <dbReference type="NCBI Taxonomy" id="231223"/>
    <lineage>
        <taxon>Eukaryota</taxon>
        <taxon>Metazoa</taxon>
        <taxon>Spiralia</taxon>
        <taxon>Lophotrochozoa</taxon>
        <taxon>Mollusca</taxon>
        <taxon>Gastropoda</taxon>
        <taxon>Heterobranchia</taxon>
        <taxon>Euthyneura</taxon>
        <taxon>Panpulmonata</taxon>
        <taxon>Sacoglossa</taxon>
        <taxon>Placobranchoidea</taxon>
        <taxon>Plakobranchidae</taxon>
        <taxon>Elysia</taxon>
    </lineage>
</organism>
<feature type="signal peptide" evidence="1">
    <location>
        <begin position="1"/>
        <end position="21"/>
    </location>
</feature>
<comment type="caution">
    <text evidence="2">The sequence shown here is derived from an EMBL/GenBank/DDBJ whole genome shotgun (WGS) entry which is preliminary data.</text>
</comment>
<keyword evidence="1" id="KW-0732">Signal</keyword>
<dbReference type="AlphaFoldDB" id="A0AAE0Z0P8"/>
<sequence>MGLINCCLLAFFLICLSLTEAILQKGCVQVTLKSKPARPDSRILRDSSGAVREVVKVKVWDQISKLPCVEWVNYFYYGNIIIAKDGCAATFKVCYKPPQPATTPAPLTTIQPGCDFVQLLSSKNKKALVRFPDVTISSMTLIRQFSSSKVDCIIRRTFGFRANRAVARKGCRGLFQVCFDTAQLTTVSPETCKKFKILKPTRITVRDSNSQPATISSVVLEREISKHVCREGVNYFFRGSTFIVRGGCKGVFTVCYTENTTPAPLTTTQAPITCKKIDVRSRGSRPRRVDVTDSNGDPVIIVKVHVWDQISKVKCRQGVNFFVGESSITARNGCQATFKVCYRPAPPVPVTLTTPAPDTCKKFKILKPTRITVRDSNSQPATISSVVLEREISKHVCREGVNFFFRGSRFIVRGGCKGVFTVCYTENTTPAPLTKTQAPITCKKIDVRSRGSRPRRVDVTDSNGDPVIIVKVHVWDQISKVKCRQGVNFFVGESSITARNGCQATFKVCYRPAPPVPVTLTTPAPDTCKKFKILKPTRITVRDSNSQPATISSVVLEREISKHVCREGVNFFFRGSRFIVRGGCKGVFTVCYTENTTPAPLTTTQAPITCKKIDVRSRGSRPRRVDVTDSNGDPVIIVKVHVWDQISKVKCRQGVNFFVGESSITARNGCQATFKVCYRPAPPVPVTLTTPAPDTCKKFKILKPTRITVRDSNSQPATISSVVLEREISKHVCREGVNFFFRGSRFIVRGGCKGVFTVCFTENPATPTPLTTEAPEPKCKRVTVRRGRVNVTDADGRPVNIVKVKVWDQISVIKCVRGVNYFVSDSAITVRQGCQATFKVCFFSIATTPVPLTTAPPVQCKIHKVLTPTRKNIVDDNNNPVTIEKVVLVREISKHVCQQNTNYFFRDSRFVVKHGCKGIFKICFTPTQTTPAMLTTTTAAPQPKCKKVTVKSKGKKPARADILDSNGNPVHIASVGVWDQISKVKCIKWVNYFYSEFFIIVKKGCQATFKVCYVEKTPPTTPAFLTTTTGGPKCRKYTLEGPVKKELHDSRGEPAVITDLKLVRDFTKGGCVESKTFRVSGSTIRIGSYCKGVFLVCYLPAPPPTTTAQLTTANPEEKCRKYTIAVPTTRELLDADKNPAVITRVDLVKEVQNGRCIRDVNFMFSGSTLTVRGTCKGVFLVCIVPGPQQLTTAPPRPTRECQKINLDGTGSKPDIKTISSSNGRRITIKSIRLIKEISKNVCKEWVNFFASGNTVIAKKGCKGKFKVCYDVL</sequence>
<evidence type="ECO:0000313" key="3">
    <source>
        <dbReference type="Proteomes" id="UP001283361"/>
    </source>
</evidence>
<dbReference type="Pfam" id="PF11218">
    <property type="entry name" value="DUF3011"/>
    <property type="match status" value="4"/>
</dbReference>
<feature type="chain" id="PRO_5042235152" evidence="1">
    <location>
        <begin position="22"/>
        <end position="1272"/>
    </location>
</feature>
<protein>
    <submittedName>
        <fullName evidence="2">Uncharacterized protein</fullName>
    </submittedName>
</protein>
<dbReference type="InterPro" id="IPR021381">
    <property type="entry name" value="DUF3011"/>
</dbReference>
<reference evidence="2" key="1">
    <citation type="journal article" date="2023" name="G3 (Bethesda)">
        <title>A reference genome for the long-term kleptoplast-retaining sea slug Elysia crispata morphotype clarki.</title>
        <authorList>
            <person name="Eastman K.E."/>
            <person name="Pendleton A.L."/>
            <person name="Shaikh M.A."/>
            <person name="Suttiyut T."/>
            <person name="Ogas R."/>
            <person name="Tomko P."/>
            <person name="Gavelis G."/>
            <person name="Widhalm J.R."/>
            <person name="Wisecaver J.H."/>
        </authorList>
    </citation>
    <scope>NUCLEOTIDE SEQUENCE</scope>
    <source>
        <strain evidence="2">ECLA1</strain>
    </source>
</reference>
<accession>A0AAE0Z0P8</accession>
<evidence type="ECO:0000313" key="2">
    <source>
        <dbReference type="EMBL" id="KAK3760435.1"/>
    </source>
</evidence>
<dbReference type="EMBL" id="JAWDGP010004984">
    <property type="protein sequence ID" value="KAK3760435.1"/>
    <property type="molecule type" value="Genomic_DNA"/>
</dbReference>
<name>A0AAE0Z0P8_9GAST</name>
<evidence type="ECO:0000256" key="1">
    <source>
        <dbReference type="SAM" id="SignalP"/>
    </source>
</evidence>
<gene>
    <name evidence="2" type="ORF">RRG08_065162</name>
</gene>
<keyword evidence="3" id="KW-1185">Reference proteome</keyword>
<dbReference type="Proteomes" id="UP001283361">
    <property type="component" value="Unassembled WGS sequence"/>
</dbReference>
<proteinExistence type="predicted"/>